<keyword evidence="10" id="KW-0805">Transcription regulation</keyword>
<dbReference type="FunFam" id="3.30.160.20:FF:000035">
    <property type="entry name" value="RNA polymerase II C-terminal domain phosphatase-like 2"/>
    <property type="match status" value="2"/>
</dbReference>
<evidence type="ECO:0000256" key="4">
    <source>
        <dbReference type="ARBA" id="ARBA00004123"/>
    </source>
</evidence>
<dbReference type="FunFam" id="3.40.50.1000:FF:000035">
    <property type="entry name" value="RNA polymerase II C-terminal domain phosphatase-like 1"/>
    <property type="match status" value="1"/>
</dbReference>
<dbReference type="SMART" id="SM00577">
    <property type="entry name" value="CPDc"/>
    <property type="match status" value="1"/>
</dbReference>
<feature type="domain" description="FCP1 homology" evidence="18">
    <location>
        <begin position="138"/>
        <end position="386"/>
    </location>
</feature>
<evidence type="ECO:0000256" key="5">
    <source>
        <dbReference type="ARBA" id="ARBA00013081"/>
    </source>
</evidence>
<reference evidence="19 20" key="1">
    <citation type="journal article" date="2019" name="Plant Biotechnol. J.">
        <title>The red bayberry genome and genetic basis of sex determination.</title>
        <authorList>
            <person name="Jia H.M."/>
            <person name="Jia H.J."/>
            <person name="Cai Q.L."/>
            <person name="Wang Y."/>
            <person name="Zhao H.B."/>
            <person name="Yang W.F."/>
            <person name="Wang G.Y."/>
            <person name="Li Y.H."/>
            <person name="Zhan D.L."/>
            <person name="Shen Y.T."/>
            <person name="Niu Q.F."/>
            <person name="Chang L."/>
            <person name="Qiu J."/>
            <person name="Zhao L."/>
            <person name="Xie H.B."/>
            <person name="Fu W.Y."/>
            <person name="Jin J."/>
            <person name="Li X.W."/>
            <person name="Jiao Y."/>
            <person name="Zhou C.C."/>
            <person name="Tu T."/>
            <person name="Chai C.Y."/>
            <person name="Gao J.L."/>
            <person name="Fan L.J."/>
            <person name="van de Weg E."/>
            <person name="Wang J.Y."/>
            <person name="Gao Z.S."/>
        </authorList>
    </citation>
    <scope>NUCLEOTIDE SEQUENCE [LARGE SCALE GENOMIC DNA]</scope>
    <source>
        <tissue evidence="19">Leaves</tissue>
    </source>
</reference>
<evidence type="ECO:0000256" key="10">
    <source>
        <dbReference type="ARBA" id="ARBA00023015"/>
    </source>
</evidence>
<comment type="catalytic activity">
    <reaction evidence="13">
        <text>O-phospho-L-seryl-[protein] + H2O = L-seryl-[protein] + phosphate</text>
        <dbReference type="Rhea" id="RHEA:20629"/>
        <dbReference type="Rhea" id="RHEA-COMP:9863"/>
        <dbReference type="Rhea" id="RHEA-COMP:11604"/>
        <dbReference type="ChEBI" id="CHEBI:15377"/>
        <dbReference type="ChEBI" id="CHEBI:29999"/>
        <dbReference type="ChEBI" id="CHEBI:43474"/>
        <dbReference type="ChEBI" id="CHEBI:83421"/>
        <dbReference type="EC" id="3.1.3.16"/>
    </reaction>
</comment>
<dbReference type="CDD" id="cd07521">
    <property type="entry name" value="HAD_FCP1-like"/>
    <property type="match status" value="1"/>
</dbReference>
<dbReference type="SUPFAM" id="SSF54768">
    <property type="entry name" value="dsRNA-binding domain-like"/>
    <property type="match status" value="3"/>
</dbReference>
<keyword evidence="6" id="KW-0217">Developmental protein</keyword>
<evidence type="ECO:0000256" key="14">
    <source>
        <dbReference type="ARBA" id="ARBA00048336"/>
    </source>
</evidence>
<gene>
    <name evidence="19" type="ORF">CJ030_MR0G027058</name>
</gene>
<evidence type="ECO:0000259" key="17">
    <source>
        <dbReference type="PROSITE" id="PS50137"/>
    </source>
</evidence>
<dbReference type="EMBL" id="RXIC02000492">
    <property type="protein sequence ID" value="KAB1199198.1"/>
    <property type="molecule type" value="Genomic_DNA"/>
</dbReference>
<evidence type="ECO:0000256" key="12">
    <source>
        <dbReference type="ARBA" id="ARBA00023242"/>
    </source>
</evidence>
<dbReference type="GO" id="GO:0045892">
    <property type="term" value="P:negative regulation of DNA-templated transcription"/>
    <property type="evidence" value="ECO:0007669"/>
    <property type="project" value="UniProtKB-ARBA"/>
</dbReference>
<feature type="region of interest" description="Disordered" evidence="16">
    <location>
        <begin position="420"/>
        <end position="451"/>
    </location>
</feature>
<dbReference type="SMART" id="SM00358">
    <property type="entry name" value="DSRM"/>
    <property type="match status" value="3"/>
</dbReference>
<dbReference type="FunFam" id="3.30.160.20:FF:000074">
    <property type="entry name" value="RNA polymerase II C-terminal domain phosphatase-like 1"/>
    <property type="match status" value="1"/>
</dbReference>
<name>A0A6A1UGA7_9ROSI</name>
<feature type="domain" description="DRBM" evidence="17">
    <location>
        <begin position="1091"/>
        <end position="1161"/>
    </location>
</feature>
<dbReference type="InterPro" id="IPR004274">
    <property type="entry name" value="FCP1_dom"/>
</dbReference>
<evidence type="ECO:0000313" key="19">
    <source>
        <dbReference type="EMBL" id="KAB1199198.1"/>
    </source>
</evidence>
<proteinExistence type="predicted"/>
<keyword evidence="8" id="KW-0378">Hydrolase</keyword>
<accession>A0A6A1UGA7</accession>
<evidence type="ECO:0000313" key="20">
    <source>
        <dbReference type="Proteomes" id="UP000516437"/>
    </source>
</evidence>
<dbReference type="InterPro" id="IPR023214">
    <property type="entry name" value="HAD_sf"/>
</dbReference>
<dbReference type="OrthoDB" id="10249888at2759"/>
<evidence type="ECO:0000256" key="16">
    <source>
        <dbReference type="SAM" id="MobiDB-lite"/>
    </source>
</evidence>
<feature type="region of interest" description="Disordered" evidence="16">
    <location>
        <begin position="523"/>
        <end position="596"/>
    </location>
</feature>
<dbReference type="GO" id="GO:0046872">
    <property type="term" value="F:metal ion binding"/>
    <property type="evidence" value="ECO:0007669"/>
    <property type="project" value="UniProtKB-KW"/>
</dbReference>
<evidence type="ECO:0000256" key="8">
    <source>
        <dbReference type="ARBA" id="ARBA00022801"/>
    </source>
</evidence>
<evidence type="ECO:0000256" key="15">
    <source>
        <dbReference type="PROSITE-ProRule" id="PRU00266"/>
    </source>
</evidence>
<comment type="cofactor">
    <cofactor evidence="2">
        <name>Co(2+)</name>
        <dbReference type="ChEBI" id="CHEBI:48828"/>
    </cofactor>
</comment>
<dbReference type="InterPro" id="IPR014720">
    <property type="entry name" value="dsRBD_dom"/>
</dbReference>
<feature type="region of interest" description="Disordered" evidence="16">
    <location>
        <begin position="904"/>
        <end position="923"/>
    </location>
</feature>
<dbReference type="InterPro" id="IPR039189">
    <property type="entry name" value="Fcp1"/>
</dbReference>
<keyword evidence="12" id="KW-0539">Nucleus</keyword>
<dbReference type="EC" id="3.1.3.16" evidence="5"/>
<dbReference type="InterPro" id="IPR036412">
    <property type="entry name" value="HAD-like_sf"/>
</dbReference>
<keyword evidence="7" id="KW-0479">Metal-binding</keyword>
<evidence type="ECO:0000256" key="3">
    <source>
        <dbReference type="ARBA" id="ARBA00001946"/>
    </source>
</evidence>
<dbReference type="PROSITE" id="PS50969">
    <property type="entry name" value="FCP1"/>
    <property type="match status" value="1"/>
</dbReference>
<keyword evidence="9 15" id="KW-0694">RNA-binding</keyword>
<dbReference type="GO" id="GO:0003723">
    <property type="term" value="F:RNA binding"/>
    <property type="evidence" value="ECO:0007669"/>
    <property type="project" value="UniProtKB-UniRule"/>
</dbReference>
<sequence length="1231" mass="137119">MNMYKAVVYQGEELLGEVEIYPVENNNNNNNTMIEVKEIRISHYSQPSERCPPLAVLHTVTSSGMCFKMESKSSQSQDSPLYLLHSSCFKENKTAVMPLGGEELHLVAMSSGNNDKQYPCFWGFNVASGLYDSCLVMLNLRCLGIVFDLDETLIVANTMRSFEDRIEALQRKINSEVDLQRISGMVAEVKRYQDDKQILKQYAENDQVVENGKVIKTQSEIVPALSDNHQPIVRPIIRLQEKNIILTRINPQIRDTSVLVRLRPAWDDLRSYLIARGRKRFEVYVCTMAERDYALEMWRLLDPDLNLINAKELLNRIVCVKSGSRKSLFNVFQDGLCHPKMALVIDDRLKVWDENDQPRVHVVPAFAPYYAPQAEASNAIPVLCVARNVACNVRGGFFKEFDEGLLQKISEIFHEDDIKDIPSPPDVSNYLASEDDASASNGNKDPLSFDGMADADVERRLKDALSASSTVSSTVANIDPRLAPALQYAMASASSSIPLPTTQASMMPFPNIQFPQLASLVKPLGHVGPPEPSLQSSPAREEGEVPESELDPDTRRRLLILQHGQDTREHASTEPSFPVRPPIQVPAPRTQSRGGWFPMEEEMSPRQLSRAVAKEFPSDSEPMHIEKHGPHHPPFFSKVESSITSDRVLHDNQRLPKEAFHRDDRLRLNQTLSSYHSFSGEESPFSRSSSSTRDLDFESGRGVSDAETQAGVLQDIAMKCGTKVEFRPALVGSMELQFSIEAWFAGEKIGKGIGKTRREAQRQAAERSLKYLANIYISRVKPDPGSMHEDVTTFLNTNENGFAVNMNSFGNQPLSKEEPVLLSTASEPSRLLDPRLEGSKKSTGSVSALKELCTMEGLDIAFQPRPPPSGNSAQNDEVYAQVVRHLAQRQPDWLYIKCHFEGEESPFSRSSSSTRDLDFESGRGVSDAETQAGVLQDIAMKCGTKVEFRPALVGSMELQFSIEAWFAGEKIGKGIGKTRREAQRQAAERSLKYLASSQHLFLCGLSELGPKLSRPRWISFRLVYYDLKPDPGSMHEDVTTFLNTNENGFAVNMNSFGNQPLSKEEPVLLSTASEPSRLLDPRLEGSKKSTGSVSALKELCTMEGLDIAFQPRPPPSGNSAQNDEVYAQVEIDGQVLGKGIGLTWDEAKMQAAEKALGSLRSMLGQFSQKHQGSPSFSYSLLCIPFSDVMSLTICIRSLHGMANKRMKPEFPRVLQRMPSSARYTKNAPPVP</sequence>
<feature type="region of interest" description="Disordered" evidence="16">
    <location>
        <begin position="676"/>
        <end position="704"/>
    </location>
</feature>
<dbReference type="Gene3D" id="3.30.160.20">
    <property type="match status" value="3"/>
</dbReference>
<dbReference type="AlphaFoldDB" id="A0A6A1UGA7"/>
<evidence type="ECO:0000256" key="6">
    <source>
        <dbReference type="ARBA" id="ARBA00022473"/>
    </source>
</evidence>
<evidence type="ECO:0000256" key="13">
    <source>
        <dbReference type="ARBA" id="ARBA00047761"/>
    </source>
</evidence>
<evidence type="ECO:0000256" key="2">
    <source>
        <dbReference type="ARBA" id="ARBA00001941"/>
    </source>
</evidence>
<dbReference type="PANTHER" id="PTHR23081">
    <property type="entry name" value="RNA POLYMERASE II CTD PHOSPHATASE"/>
    <property type="match status" value="1"/>
</dbReference>
<feature type="domain" description="DRBM" evidence="17">
    <location>
        <begin position="737"/>
        <end position="774"/>
    </location>
</feature>
<comment type="catalytic activity">
    <reaction evidence="14">
        <text>O-phospho-L-threonyl-[protein] + H2O = L-threonyl-[protein] + phosphate</text>
        <dbReference type="Rhea" id="RHEA:47004"/>
        <dbReference type="Rhea" id="RHEA-COMP:11060"/>
        <dbReference type="Rhea" id="RHEA-COMP:11605"/>
        <dbReference type="ChEBI" id="CHEBI:15377"/>
        <dbReference type="ChEBI" id="CHEBI:30013"/>
        <dbReference type="ChEBI" id="CHEBI:43474"/>
        <dbReference type="ChEBI" id="CHEBI:61977"/>
        <dbReference type="EC" id="3.1.3.16"/>
    </reaction>
</comment>
<evidence type="ECO:0000256" key="1">
    <source>
        <dbReference type="ARBA" id="ARBA00001936"/>
    </source>
</evidence>
<comment type="caution">
    <text evidence="19">The sequence shown here is derived from an EMBL/GenBank/DDBJ whole genome shotgun (WGS) entry which is preliminary data.</text>
</comment>
<comment type="subcellular location">
    <subcellularLocation>
        <location evidence="4">Nucleus</location>
    </subcellularLocation>
</comment>
<evidence type="ECO:0000256" key="7">
    <source>
        <dbReference type="ARBA" id="ARBA00022723"/>
    </source>
</evidence>
<dbReference type="Pfam" id="PF03031">
    <property type="entry name" value="NIF"/>
    <property type="match status" value="1"/>
</dbReference>
<dbReference type="Pfam" id="PF00035">
    <property type="entry name" value="dsrm"/>
    <property type="match status" value="2"/>
</dbReference>
<dbReference type="GO" id="GO:0008420">
    <property type="term" value="F:RNA polymerase II CTD heptapeptide repeat phosphatase activity"/>
    <property type="evidence" value="ECO:0007669"/>
    <property type="project" value="InterPro"/>
</dbReference>
<dbReference type="SUPFAM" id="SSF56784">
    <property type="entry name" value="HAD-like"/>
    <property type="match status" value="1"/>
</dbReference>
<keyword evidence="20" id="KW-1185">Reference proteome</keyword>
<dbReference type="GO" id="GO:0005634">
    <property type="term" value="C:nucleus"/>
    <property type="evidence" value="ECO:0007669"/>
    <property type="project" value="UniProtKB-SubCell"/>
</dbReference>
<dbReference type="PANTHER" id="PTHR23081:SF0">
    <property type="entry name" value="RNA POLYMERASE II C-TERMINAL DOMAIN PHOSPHATASE-LIKE 1"/>
    <property type="match status" value="1"/>
</dbReference>
<evidence type="ECO:0000256" key="9">
    <source>
        <dbReference type="ARBA" id="ARBA00022884"/>
    </source>
</evidence>
<protein>
    <recommendedName>
        <fullName evidence="5">protein-serine/threonine phosphatase</fullName>
        <ecNumber evidence="5">3.1.3.16</ecNumber>
    </recommendedName>
</protein>
<dbReference type="GO" id="GO:0009755">
    <property type="term" value="P:hormone-mediated signaling pathway"/>
    <property type="evidence" value="ECO:0007669"/>
    <property type="project" value="UniProtKB-ARBA"/>
</dbReference>
<feature type="domain" description="DRBM" evidence="17">
    <location>
        <begin position="959"/>
        <end position="996"/>
    </location>
</feature>
<dbReference type="Proteomes" id="UP000516437">
    <property type="component" value="Unassembled WGS sequence"/>
</dbReference>
<dbReference type="PROSITE" id="PS50137">
    <property type="entry name" value="DS_RBD"/>
    <property type="match status" value="3"/>
</dbReference>
<keyword evidence="11" id="KW-0804">Transcription</keyword>
<comment type="cofactor">
    <cofactor evidence="3">
        <name>Mg(2+)</name>
        <dbReference type="ChEBI" id="CHEBI:18420"/>
    </cofactor>
</comment>
<dbReference type="Gene3D" id="3.40.50.1000">
    <property type="entry name" value="HAD superfamily/HAD-like"/>
    <property type="match status" value="1"/>
</dbReference>
<evidence type="ECO:0000259" key="18">
    <source>
        <dbReference type="PROSITE" id="PS50969"/>
    </source>
</evidence>
<feature type="compositionally biased region" description="Low complexity" evidence="16">
    <location>
        <begin position="677"/>
        <end position="691"/>
    </location>
</feature>
<evidence type="ECO:0000256" key="11">
    <source>
        <dbReference type="ARBA" id="ARBA00023163"/>
    </source>
</evidence>
<comment type="cofactor">
    <cofactor evidence="1">
        <name>Mn(2+)</name>
        <dbReference type="ChEBI" id="CHEBI:29035"/>
    </cofactor>
</comment>
<organism evidence="19 20">
    <name type="scientific">Morella rubra</name>
    <name type="common">Chinese bayberry</name>
    <dbReference type="NCBI Taxonomy" id="262757"/>
    <lineage>
        <taxon>Eukaryota</taxon>
        <taxon>Viridiplantae</taxon>
        <taxon>Streptophyta</taxon>
        <taxon>Embryophyta</taxon>
        <taxon>Tracheophyta</taxon>
        <taxon>Spermatophyta</taxon>
        <taxon>Magnoliopsida</taxon>
        <taxon>eudicotyledons</taxon>
        <taxon>Gunneridae</taxon>
        <taxon>Pentapetalae</taxon>
        <taxon>rosids</taxon>
        <taxon>fabids</taxon>
        <taxon>Fagales</taxon>
        <taxon>Myricaceae</taxon>
        <taxon>Morella</taxon>
    </lineage>
</organism>